<evidence type="ECO:0000313" key="6">
    <source>
        <dbReference type="EMBL" id="MBP1859726.1"/>
    </source>
</evidence>
<dbReference type="RefSeq" id="WP_209853746.1">
    <property type="nucleotide sequence ID" value="NZ_JAGGJV010000005.1"/>
</dbReference>
<dbReference type="InterPro" id="IPR036388">
    <property type="entry name" value="WH-like_DNA-bd_sf"/>
</dbReference>
<dbReference type="GO" id="GO:0003677">
    <property type="term" value="F:DNA binding"/>
    <property type="evidence" value="ECO:0007669"/>
    <property type="project" value="UniProtKB-KW"/>
</dbReference>
<dbReference type="Gene3D" id="3.40.190.290">
    <property type="match status" value="1"/>
</dbReference>
<evidence type="ECO:0000256" key="4">
    <source>
        <dbReference type="ARBA" id="ARBA00023163"/>
    </source>
</evidence>
<feature type="domain" description="HTH lysR-type" evidence="5">
    <location>
        <begin position="1"/>
        <end position="59"/>
    </location>
</feature>
<accession>A0ABS4EP53</accession>
<dbReference type="Gene3D" id="1.10.10.10">
    <property type="entry name" value="Winged helix-like DNA-binding domain superfamily/Winged helix DNA-binding domain"/>
    <property type="match status" value="1"/>
</dbReference>
<evidence type="ECO:0000256" key="1">
    <source>
        <dbReference type="ARBA" id="ARBA00009437"/>
    </source>
</evidence>
<dbReference type="EMBL" id="JAGGJV010000005">
    <property type="protein sequence ID" value="MBP1859726.1"/>
    <property type="molecule type" value="Genomic_DNA"/>
</dbReference>
<evidence type="ECO:0000256" key="3">
    <source>
        <dbReference type="ARBA" id="ARBA00023125"/>
    </source>
</evidence>
<dbReference type="SUPFAM" id="SSF46785">
    <property type="entry name" value="Winged helix' DNA-binding domain"/>
    <property type="match status" value="1"/>
</dbReference>
<dbReference type="PANTHER" id="PTHR30537:SF17">
    <property type="entry name" value="LYSR-FAMILY REGULATORY PROTEIN"/>
    <property type="match status" value="1"/>
</dbReference>
<sequence length="309" mass="33861">MDTLRGIESFIRSVEEGSIAAAARKLGITPAAASQNIARLERVLGTRLLQRTTRKLGTTESGQVYFDRVRHVVHDLELAATAVSSLQDTPRGPLKIAASVAFGRHVVAPLIPAFATRYPEVDIELVITDRVIDHIAEGIDVSVRFADQLEPSLVARKLATVPMVICASPDYIARRGRPARPEDLIHHDCLIYRFAAHGRLFRWTFSRDGLLFEPEVHARIVSNDIDTLAEMALAGAGIARLGAFLVDPLIRQGLLVPLFGPPSGPDTAVTGHAPFDFYACYLDRHAETPKIRALIDHMVQSLKGRWSGA</sequence>
<keyword evidence="7" id="KW-1185">Reference proteome</keyword>
<keyword evidence="2" id="KW-0805">Transcription regulation</keyword>
<dbReference type="Pfam" id="PF00126">
    <property type="entry name" value="HTH_1"/>
    <property type="match status" value="1"/>
</dbReference>
<dbReference type="InterPro" id="IPR058163">
    <property type="entry name" value="LysR-type_TF_proteobact-type"/>
</dbReference>
<reference evidence="6 7" key="1">
    <citation type="submission" date="2021-03" db="EMBL/GenBank/DDBJ databases">
        <title>Genomic Encyclopedia of Type Strains, Phase IV (KMG-IV): sequencing the most valuable type-strain genomes for metagenomic binning, comparative biology and taxonomic classification.</title>
        <authorList>
            <person name="Goeker M."/>
        </authorList>
    </citation>
    <scope>NUCLEOTIDE SEQUENCE [LARGE SCALE GENOMIC DNA]</scope>
    <source>
        <strain evidence="6 7">DSM 26427</strain>
    </source>
</reference>
<gene>
    <name evidence="6" type="ORF">J2Z75_003243</name>
</gene>
<dbReference type="PANTHER" id="PTHR30537">
    <property type="entry name" value="HTH-TYPE TRANSCRIPTIONAL REGULATOR"/>
    <property type="match status" value="1"/>
</dbReference>
<dbReference type="Proteomes" id="UP000823786">
    <property type="component" value="Unassembled WGS sequence"/>
</dbReference>
<dbReference type="Pfam" id="PF03466">
    <property type="entry name" value="LysR_substrate"/>
    <property type="match status" value="1"/>
</dbReference>
<dbReference type="SUPFAM" id="SSF53850">
    <property type="entry name" value="Periplasmic binding protein-like II"/>
    <property type="match status" value="1"/>
</dbReference>
<protein>
    <submittedName>
        <fullName evidence="6">DNA-binding transcriptional LysR family regulator</fullName>
    </submittedName>
</protein>
<dbReference type="InterPro" id="IPR036390">
    <property type="entry name" value="WH_DNA-bd_sf"/>
</dbReference>
<comment type="similarity">
    <text evidence="1">Belongs to the LysR transcriptional regulatory family.</text>
</comment>
<dbReference type="PROSITE" id="PS50931">
    <property type="entry name" value="HTH_LYSR"/>
    <property type="match status" value="1"/>
</dbReference>
<dbReference type="InterPro" id="IPR000847">
    <property type="entry name" value="LysR_HTH_N"/>
</dbReference>
<name>A0ABS4EP53_9HYPH</name>
<evidence type="ECO:0000259" key="5">
    <source>
        <dbReference type="PROSITE" id="PS50931"/>
    </source>
</evidence>
<keyword evidence="3 6" id="KW-0238">DNA-binding</keyword>
<evidence type="ECO:0000313" key="7">
    <source>
        <dbReference type="Proteomes" id="UP000823786"/>
    </source>
</evidence>
<comment type="caution">
    <text evidence="6">The sequence shown here is derived from an EMBL/GenBank/DDBJ whole genome shotgun (WGS) entry which is preliminary data.</text>
</comment>
<dbReference type="CDD" id="cd08422">
    <property type="entry name" value="PBP2_CrgA_like"/>
    <property type="match status" value="1"/>
</dbReference>
<evidence type="ECO:0000256" key="2">
    <source>
        <dbReference type="ARBA" id="ARBA00023015"/>
    </source>
</evidence>
<proteinExistence type="inferred from homology"/>
<dbReference type="InterPro" id="IPR005119">
    <property type="entry name" value="LysR_subst-bd"/>
</dbReference>
<keyword evidence="4" id="KW-0804">Transcription</keyword>
<organism evidence="6 7">
    <name type="scientific">Rhizobium herbae</name>
    <dbReference type="NCBI Taxonomy" id="508661"/>
    <lineage>
        <taxon>Bacteria</taxon>
        <taxon>Pseudomonadati</taxon>
        <taxon>Pseudomonadota</taxon>
        <taxon>Alphaproteobacteria</taxon>
        <taxon>Hyphomicrobiales</taxon>
        <taxon>Rhizobiaceae</taxon>
        <taxon>Rhizobium/Agrobacterium group</taxon>
        <taxon>Rhizobium</taxon>
    </lineage>
</organism>